<protein>
    <recommendedName>
        <fullName evidence="3">DUF469 domain-containing protein</fullName>
    </recommendedName>
</protein>
<reference evidence="1 2" key="1">
    <citation type="submission" date="2016-11" db="EMBL/GenBank/DDBJ databases">
        <authorList>
            <person name="Jaros S."/>
            <person name="Januszkiewicz K."/>
            <person name="Wedrychowicz H."/>
        </authorList>
    </citation>
    <scope>NUCLEOTIDE SEQUENCE [LARGE SCALE GENOMIC DNA]</scope>
    <source>
        <strain evidence="1 2">DSM 18899</strain>
    </source>
</reference>
<dbReference type="RefSeq" id="WP_072428898.1">
    <property type="nucleotide sequence ID" value="NZ_FPKR01000009.1"/>
</dbReference>
<dbReference type="Pfam" id="PF04320">
    <property type="entry name" value="YggL_50S_bp"/>
    <property type="match status" value="1"/>
</dbReference>
<dbReference type="GO" id="GO:0005829">
    <property type="term" value="C:cytosol"/>
    <property type="evidence" value="ECO:0007669"/>
    <property type="project" value="TreeGrafter"/>
</dbReference>
<sequence length="111" mass="11968">MAKHRSLRLQKKLHVGPFQQFGFALSVSLQAGTNAAAAEALLEDFLRECVDAQQLVFGGGLDSGWIDYDGHASATEAHRGQVAAWLRARPECAAVEVGPLTDAWYGPFDAL</sequence>
<gene>
    <name evidence="1" type="ORF">SAMN02745887_02384</name>
</gene>
<dbReference type="InterPro" id="IPR007416">
    <property type="entry name" value="YggL_50S_bp"/>
</dbReference>
<accession>A0A1K2HKN2</accession>
<dbReference type="Proteomes" id="UP000186513">
    <property type="component" value="Unassembled WGS sequence"/>
</dbReference>
<keyword evidence="2" id="KW-1185">Reference proteome</keyword>
<name>A0A1K2HKN2_9NEIS</name>
<proteinExistence type="predicted"/>
<evidence type="ECO:0008006" key="3">
    <source>
        <dbReference type="Google" id="ProtNLM"/>
    </source>
</evidence>
<organism evidence="1 2">
    <name type="scientific">Chitinimonas taiwanensis DSM 18899</name>
    <dbReference type="NCBI Taxonomy" id="1121279"/>
    <lineage>
        <taxon>Bacteria</taxon>
        <taxon>Pseudomonadati</taxon>
        <taxon>Pseudomonadota</taxon>
        <taxon>Betaproteobacteria</taxon>
        <taxon>Neisseriales</taxon>
        <taxon>Chitinibacteraceae</taxon>
        <taxon>Chitinimonas</taxon>
    </lineage>
</organism>
<dbReference type="EMBL" id="FPKR01000009">
    <property type="protein sequence ID" value="SFZ77380.1"/>
    <property type="molecule type" value="Genomic_DNA"/>
</dbReference>
<dbReference type="AlphaFoldDB" id="A0A1K2HKN2"/>
<evidence type="ECO:0000313" key="2">
    <source>
        <dbReference type="Proteomes" id="UP000186513"/>
    </source>
</evidence>
<evidence type="ECO:0000313" key="1">
    <source>
        <dbReference type="EMBL" id="SFZ77380.1"/>
    </source>
</evidence>
<dbReference type="PANTHER" id="PTHR38778:SF1">
    <property type="entry name" value="CYTOPLASMIC PROTEIN"/>
    <property type="match status" value="1"/>
</dbReference>
<dbReference type="PANTHER" id="PTHR38778">
    <property type="entry name" value="CYTOPLASMIC PROTEIN-RELATED"/>
    <property type="match status" value="1"/>
</dbReference>
<dbReference type="STRING" id="1121279.SAMN02745887_02384"/>